<evidence type="ECO:0000313" key="15">
    <source>
        <dbReference type="Proteomes" id="UP000002009"/>
    </source>
</evidence>
<feature type="compositionally biased region" description="Basic and acidic residues" evidence="12">
    <location>
        <begin position="928"/>
        <end position="952"/>
    </location>
</feature>
<dbReference type="EMBL" id="CP001577">
    <property type="protein sequence ID" value="ACO70550.1"/>
    <property type="molecule type" value="Genomic_DNA"/>
</dbReference>
<feature type="region of interest" description="Disordered" evidence="12">
    <location>
        <begin position="1502"/>
        <end position="1616"/>
    </location>
</feature>
<reference evidence="14 15" key="1">
    <citation type="journal article" date="2009" name="Science">
        <title>Green evolution and dynamic adaptations revealed by genomes of the marine picoeukaryotes Micromonas.</title>
        <authorList>
            <person name="Worden A.Z."/>
            <person name="Lee J.H."/>
            <person name="Mock T."/>
            <person name="Rouze P."/>
            <person name="Simmons M.P."/>
            <person name="Aerts A.L."/>
            <person name="Allen A.E."/>
            <person name="Cuvelier M.L."/>
            <person name="Derelle E."/>
            <person name="Everett M.V."/>
            <person name="Foulon E."/>
            <person name="Grimwood J."/>
            <person name="Gundlach H."/>
            <person name="Henrissat B."/>
            <person name="Napoli C."/>
            <person name="McDonald S.M."/>
            <person name="Parker M.S."/>
            <person name="Rombauts S."/>
            <person name="Salamov A."/>
            <person name="Von Dassow P."/>
            <person name="Badger J.H."/>
            <person name="Coutinho P.M."/>
            <person name="Demir E."/>
            <person name="Dubchak I."/>
            <person name="Gentemann C."/>
            <person name="Eikrem W."/>
            <person name="Gready J.E."/>
            <person name="John U."/>
            <person name="Lanier W."/>
            <person name="Lindquist E.A."/>
            <person name="Lucas S."/>
            <person name="Mayer K.F."/>
            <person name="Moreau H."/>
            <person name="Not F."/>
            <person name="Otillar R."/>
            <person name="Panaud O."/>
            <person name="Pangilinan J."/>
            <person name="Paulsen I."/>
            <person name="Piegu B."/>
            <person name="Poliakov A."/>
            <person name="Robbens S."/>
            <person name="Schmutz J."/>
            <person name="Toulza E."/>
            <person name="Wyss T."/>
            <person name="Zelensky A."/>
            <person name="Zhou K."/>
            <person name="Armbrust E.V."/>
            <person name="Bhattacharya D."/>
            <person name="Goodenough U.W."/>
            <person name="Van de Peer Y."/>
            <person name="Grigoriev I.V."/>
        </authorList>
    </citation>
    <scope>NUCLEOTIDE SEQUENCE [LARGE SCALE GENOMIC DNA]</scope>
    <source>
        <strain evidence="15">RCC299 / NOUM17</strain>
    </source>
</reference>
<keyword evidence="15" id="KW-1185">Reference proteome</keyword>
<gene>
    <name evidence="14" type="ORF">MICPUN_63076</name>
</gene>
<feature type="domain" description="Kinesin motor" evidence="13">
    <location>
        <begin position="77"/>
        <end position="418"/>
    </location>
</feature>
<organism evidence="14 15">
    <name type="scientific">Micromonas commoda (strain RCC299 / NOUM17 / CCMP2709)</name>
    <name type="common">Picoplanktonic green alga</name>
    <dbReference type="NCBI Taxonomy" id="296587"/>
    <lineage>
        <taxon>Eukaryota</taxon>
        <taxon>Viridiplantae</taxon>
        <taxon>Chlorophyta</taxon>
        <taxon>Mamiellophyceae</taxon>
        <taxon>Mamiellales</taxon>
        <taxon>Mamiellaceae</taxon>
        <taxon>Micromonas</taxon>
    </lineage>
</organism>
<evidence type="ECO:0000256" key="9">
    <source>
        <dbReference type="ARBA" id="ARBA00046159"/>
    </source>
</evidence>
<dbReference type="PROSITE" id="PS50067">
    <property type="entry name" value="KINESIN_MOTOR_2"/>
    <property type="match status" value="1"/>
</dbReference>
<comment type="function">
    <text evidence="9">Responsible for microtubule translocation. May be important for the organization of phragmoplast-specific arrays of microtubules. Plays an essential role in stabilizing the mitotic spindle. Required during mitotic cytokinesis.</text>
</comment>
<feature type="compositionally biased region" description="Low complexity" evidence="12">
    <location>
        <begin position="1570"/>
        <end position="1594"/>
    </location>
</feature>
<evidence type="ECO:0000256" key="5">
    <source>
        <dbReference type="ARBA" id="ARBA00022840"/>
    </source>
</evidence>
<feature type="compositionally biased region" description="Polar residues" evidence="12">
    <location>
        <begin position="1093"/>
        <end position="1119"/>
    </location>
</feature>
<dbReference type="PANTHER" id="PTHR47969">
    <property type="entry name" value="CHROMOSOME-ASSOCIATED KINESIN KIF4A-RELATED"/>
    <property type="match status" value="1"/>
</dbReference>
<dbReference type="GO" id="GO:0005874">
    <property type="term" value="C:microtubule"/>
    <property type="evidence" value="ECO:0007669"/>
    <property type="project" value="UniProtKB-KW"/>
</dbReference>
<dbReference type="GO" id="GO:0003777">
    <property type="term" value="F:microtubule motor activity"/>
    <property type="evidence" value="ECO:0007669"/>
    <property type="project" value="InterPro"/>
</dbReference>
<dbReference type="PRINTS" id="PR00380">
    <property type="entry name" value="KINESINHEAVY"/>
</dbReference>
<dbReference type="RefSeq" id="XP_002509292.1">
    <property type="nucleotide sequence ID" value="XM_002509246.1"/>
</dbReference>
<feature type="region of interest" description="Disordered" evidence="12">
    <location>
        <begin position="719"/>
        <end position="767"/>
    </location>
</feature>
<dbReference type="InterPro" id="IPR027417">
    <property type="entry name" value="P-loop_NTPase"/>
</dbReference>
<keyword evidence="7" id="KW-0206">Cytoskeleton</keyword>
<keyword evidence="4 10" id="KW-0547">Nucleotide-binding</keyword>
<dbReference type="GO" id="GO:0051231">
    <property type="term" value="P:spindle elongation"/>
    <property type="evidence" value="ECO:0007669"/>
    <property type="project" value="TreeGrafter"/>
</dbReference>
<dbReference type="GO" id="GO:0008017">
    <property type="term" value="F:microtubule binding"/>
    <property type="evidence" value="ECO:0007669"/>
    <property type="project" value="InterPro"/>
</dbReference>
<dbReference type="InterPro" id="IPR027640">
    <property type="entry name" value="Kinesin-like_fam"/>
</dbReference>
<feature type="compositionally biased region" description="Basic and acidic residues" evidence="12">
    <location>
        <begin position="987"/>
        <end position="1016"/>
    </location>
</feature>
<evidence type="ECO:0000256" key="7">
    <source>
        <dbReference type="ARBA" id="ARBA00023212"/>
    </source>
</evidence>
<keyword evidence="11" id="KW-0175">Coiled coil</keyword>
<dbReference type="GO" id="GO:0005524">
    <property type="term" value="F:ATP binding"/>
    <property type="evidence" value="ECO:0007669"/>
    <property type="project" value="UniProtKB-UniRule"/>
</dbReference>
<feature type="region of interest" description="Disordered" evidence="12">
    <location>
        <begin position="801"/>
        <end position="824"/>
    </location>
</feature>
<dbReference type="SUPFAM" id="SSF52540">
    <property type="entry name" value="P-loop containing nucleoside triphosphate hydrolases"/>
    <property type="match status" value="1"/>
</dbReference>
<evidence type="ECO:0000256" key="12">
    <source>
        <dbReference type="SAM" id="MobiDB-lite"/>
    </source>
</evidence>
<sequence>MGSYVRNYERSVPRAPQPGVSKALDTLRHRPRAPLADAALNAPSTVPMPPTTSHLEAAVELTEEDQGTEDPTVEDLAVRVAVRARPLVAKERLERNRECLAYPSPTTVVLGKNRAFHFDEVFGPDSEQTRVYDNLVAPLVDACFDGYNATVLAYGQTGSGKTYTMGSAALSAGADDEIGVIPRVIQDIFAGIRKRQGVSECTVRCAFLEVHNEEVRDLLHPDVTTKKISVRERADGAIVVSGIRECEARTSGEMVRLLENGAVSRTTGGTKMNEQSSRSHAIFTVILEQRHLTREARRRHRGAFSSAKFHLVDLAGSERNKRTGASGRRFKESININSGLLALGNVINAIADDQERRKQDLGPRHLHVPYRDSKLTRLLQDSLGGNSRTCMIACISPADANLEETLNTLKYAARARNIRNKPVVNRDVQQLAAVVDPSSSSGDDAFATGGTPSGVDDDEVRALRLAAEGAELELAAARSELAAVSLAANVAEEEAIAARAERDAATVAVERMEHELVGALVVASRLADAGQLTRPGLARIAATAPESARDAAGAAGARIPPVTAADKAAAAVALASPSLRTVVAGDGDDGCESSSFVVVGGDVANDDGPFIANNLRDSSHPTPGRSVIEGYLRELRDLRQTLASRDEDVAEKDAKLSEAREDLERDEAIFAEKMREIKQLRRAVKDAERERADQEERHQREVAALMAAHAAASETLTGLAGPLPPAPPVLPKTPPKTLSAGSRLPHADTHDGADVHGPSFAVPPAAGFPEPNVEELHAMNEKFAREDAEKERLLREKEQIEREKAKVEEEATQRARQYQAEKRSLERQLRELECNIVSKEELIADLERNEQEAKSLTQRYESRMRALEEEKKAKESEIERLRVELENIDGNVAKGDEEKRRMRDEYEQKVALVQTQLQKLKSERTAGETLRLEKEATKSTAKVRELEGEVTRMKGLQEQLKRRLREREDRHVSAQEQQTNEIAGLRKQSESQNKRIRELEGVKERQRAALKKKTEELAAAQRKLHALGLDEGSQGVINPAHHPGDHSPRSPGHASPFQGSDTPTGGRMGSARGRAHAYSERVRLGKGGPRLRNGTTNTSEGHASTPSSRPTSAVGSTSADVEALRELIDAETSRALRRREGEEELARLEAKRAALARDRDECVKERDQLALKRERARAQMDAERAALTRVLDSLDDAVDAGDISPGKAAELRDRRHAAANRLVTLEAALETNRVLPVDDERLLRELDDRIDGVEADLEYVAEAQAEAAADGGSVASTSRSETTNGNQSSMAPPTNLTTTRGGDAGLTKLIDRIAGMDGREARTALQVALDKVVELRVQERAGQSRVAELEIQLGDAQSAIEEMESGLRMKEMDYDRRVTELQREHSRKEAYLMRLTEAAAAATTTTTTHSKHVESTNEPSPGGVAATLFPEPLTPDFGLGTPVAPGSRSLFELKEQQIAVLSNQGEELKEQNRDLRRRVKALLAEREEMEAAGAALERRLESAGRANRSLSEQVERLSDAHRRDGRAFRASPTPSPAGQAGDVARGVGSDVVSSHTTPRLPERPGLPRTPGGSAARARRAASPVEVEAARMFPGGYPGAGGSAAGRKKAAGVADKR</sequence>
<keyword evidence="5 10" id="KW-0067">ATP-binding</keyword>
<feature type="binding site" evidence="10">
    <location>
        <begin position="155"/>
        <end position="162"/>
    </location>
    <ligand>
        <name>ATP</name>
        <dbReference type="ChEBI" id="CHEBI:30616"/>
    </ligand>
</feature>
<feature type="region of interest" description="Disordered" evidence="12">
    <location>
        <begin position="1"/>
        <end position="22"/>
    </location>
</feature>
<feature type="compositionally biased region" description="Basic and acidic residues" evidence="12">
    <location>
        <begin position="959"/>
        <end position="973"/>
    </location>
</feature>
<evidence type="ECO:0000256" key="8">
    <source>
        <dbReference type="ARBA" id="ARBA00034704"/>
    </source>
</evidence>
<feature type="coiled-coil region" evidence="11">
    <location>
        <begin position="1138"/>
        <end position="1228"/>
    </location>
</feature>
<keyword evidence="2" id="KW-0963">Cytoplasm</keyword>
<dbReference type="GeneID" id="8248177"/>
<dbReference type="FunFam" id="3.40.850.10:FF:000019">
    <property type="entry name" value="Kinesin-like protein KIN-5D"/>
    <property type="match status" value="1"/>
</dbReference>
<dbReference type="GO" id="GO:0005875">
    <property type="term" value="C:microtubule associated complex"/>
    <property type="evidence" value="ECO:0007669"/>
    <property type="project" value="TreeGrafter"/>
</dbReference>
<feature type="region of interest" description="Disordered" evidence="12">
    <location>
        <begin position="928"/>
        <end position="1120"/>
    </location>
</feature>
<accession>C1FJ89</accession>
<proteinExistence type="inferred from homology"/>
<dbReference type="PANTHER" id="PTHR47969:SF29">
    <property type="entry name" value="KINESIN-LIKE PROTEIN"/>
    <property type="match status" value="1"/>
</dbReference>
<feature type="coiled-coil region" evidence="11">
    <location>
        <begin position="649"/>
        <end position="704"/>
    </location>
</feature>
<dbReference type="InterPro" id="IPR036961">
    <property type="entry name" value="Kinesin_motor_dom_sf"/>
</dbReference>
<dbReference type="GO" id="GO:0005819">
    <property type="term" value="C:spindle"/>
    <property type="evidence" value="ECO:0007669"/>
    <property type="project" value="UniProtKB-SubCell"/>
</dbReference>
<dbReference type="SUPFAM" id="SSF69989">
    <property type="entry name" value="C-terminal domain of PLC-beta"/>
    <property type="match status" value="1"/>
</dbReference>
<dbReference type="Proteomes" id="UP000002009">
    <property type="component" value="Chromosome 12"/>
</dbReference>
<feature type="region of interest" description="Disordered" evidence="12">
    <location>
        <begin position="1268"/>
        <end position="1303"/>
    </location>
</feature>
<dbReference type="InterPro" id="IPR019821">
    <property type="entry name" value="Kinesin_motor_CS"/>
</dbReference>
<evidence type="ECO:0000256" key="3">
    <source>
        <dbReference type="ARBA" id="ARBA00022701"/>
    </source>
</evidence>
<feature type="compositionally biased region" description="Basic and acidic residues" evidence="12">
    <location>
        <begin position="745"/>
        <end position="754"/>
    </location>
</feature>
<dbReference type="GO" id="GO:0007052">
    <property type="term" value="P:mitotic spindle organization"/>
    <property type="evidence" value="ECO:0007669"/>
    <property type="project" value="TreeGrafter"/>
</dbReference>
<dbReference type="GO" id="GO:0007018">
    <property type="term" value="P:microtubule-based movement"/>
    <property type="evidence" value="ECO:0007669"/>
    <property type="project" value="InterPro"/>
</dbReference>
<evidence type="ECO:0000256" key="11">
    <source>
        <dbReference type="SAM" id="Coils"/>
    </source>
</evidence>
<name>C1FJ89_MICCC</name>
<dbReference type="InterPro" id="IPR001752">
    <property type="entry name" value="Kinesin_motor_dom"/>
</dbReference>
<keyword evidence="3" id="KW-0493">Microtubule</keyword>
<dbReference type="Gene3D" id="3.40.850.10">
    <property type="entry name" value="Kinesin motor domain"/>
    <property type="match status" value="1"/>
</dbReference>
<dbReference type="InParanoid" id="C1FJ89"/>
<feature type="compositionally biased region" description="Basic and acidic residues" evidence="12">
    <location>
        <begin position="1513"/>
        <end position="1527"/>
    </location>
</feature>
<evidence type="ECO:0000259" key="13">
    <source>
        <dbReference type="PROSITE" id="PS50067"/>
    </source>
</evidence>
<dbReference type="STRING" id="296587.C1FJ89"/>
<feature type="compositionally biased region" description="Polar residues" evidence="12">
    <location>
        <begin position="1277"/>
        <end position="1300"/>
    </location>
</feature>
<evidence type="ECO:0000256" key="1">
    <source>
        <dbReference type="ARBA" id="ARBA00004186"/>
    </source>
</evidence>
<dbReference type="OrthoDB" id="1916078at2759"/>
<protein>
    <recommendedName>
        <fullName evidence="13">Kinesin motor domain-containing protein</fullName>
    </recommendedName>
</protein>
<dbReference type="eggNOG" id="KOG0244">
    <property type="taxonomic scope" value="Eukaryota"/>
</dbReference>
<evidence type="ECO:0000256" key="4">
    <source>
        <dbReference type="ARBA" id="ARBA00022741"/>
    </source>
</evidence>
<evidence type="ECO:0000256" key="6">
    <source>
        <dbReference type="ARBA" id="ARBA00023175"/>
    </source>
</evidence>
<dbReference type="Pfam" id="PF25764">
    <property type="entry name" value="KIF21A_4th"/>
    <property type="match status" value="1"/>
</dbReference>
<evidence type="ECO:0000256" key="10">
    <source>
        <dbReference type="PROSITE-ProRule" id="PRU00283"/>
    </source>
</evidence>
<evidence type="ECO:0000256" key="2">
    <source>
        <dbReference type="ARBA" id="ARBA00022490"/>
    </source>
</evidence>
<dbReference type="CDD" id="cd01372">
    <property type="entry name" value="KISc_KIF4"/>
    <property type="match status" value="1"/>
</dbReference>
<dbReference type="SMART" id="SM00129">
    <property type="entry name" value="KISc"/>
    <property type="match status" value="1"/>
</dbReference>
<evidence type="ECO:0000313" key="14">
    <source>
        <dbReference type="EMBL" id="ACO70550.1"/>
    </source>
</evidence>
<dbReference type="Pfam" id="PF00225">
    <property type="entry name" value="Kinesin"/>
    <property type="match status" value="1"/>
</dbReference>
<dbReference type="PROSITE" id="PS00411">
    <property type="entry name" value="KINESIN_MOTOR_1"/>
    <property type="match status" value="1"/>
</dbReference>
<feature type="coiled-coil region" evidence="11">
    <location>
        <begin position="460"/>
        <end position="494"/>
    </location>
</feature>
<comment type="subcellular location">
    <subcellularLocation>
        <location evidence="1">Cytoplasm</location>
        <location evidence="1">Cytoskeleton</location>
        <location evidence="1">Spindle</location>
    </subcellularLocation>
</comment>
<dbReference type="KEGG" id="mis:MICPUN_63076"/>
<feature type="compositionally biased region" description="Pro residues" evidence="12">
    <location>
        <begin position="722"/>
        <end position="734"/>
    </location>
</feature>
<keyword evidence="6 10" id="KW-0505">Motor protein</keyword>
<comment type="similarity">
    <text evidence="8">Belongs to the TRAFAC class myosin-kinesin ATPase superfamily. Kinesin family. KIN-5/BimC subfamily.</text>
</comment>
<dbReference type="OMA" id="WLYPLTE"/>